<evidence type="ECO:0008006" key="5">
    <source>
        <dbReference type="Google" id="ProtNLM"/>
    </source>
</evidence>
<dbReference type="InterPro" id="IPR029045">
    <property type="entry name" value="ClpP/crotonase-like_dom_sf"/>
</dbReference>
<feature type="transmembrane region" description="Helical" evidence="2">
    <location>
        <begin position="16"/>
        <end position="37"/>
    </location>
</feature>
<protein>
    <recommendedName>
        <fullName evidence="5">ATP-dependent Clp protease proteolytic subunit</fullName>
    </recommendedName>
</protein>
<evidence type="ECO:0000313" key="4">
    <source>
        <dbReference type="Proteomes" id="UP000285908"/>
    </source>
</evidence>
<accession>A0A438ALU1</accession>
<evidence type="ECO:0000256" key="2">
    <source>
        <dbReference type="SAM" id="Phobius"/>
    </source>
</evidence>
<keyword evidence="2" id="KW-0472">Membrane</keyword>
<reference evidence="3 4" key="1">
    <citation type="submission" date="2018-11" db="EMBL/GenBank/DDBJ databases">
        <title>Mesobaculum littorinae gen. nov., sp. nov., isolated from Littorina scabra that represents a novel genus of the order Rhodobacteraceae.</title>
        <authorList>
            <person name="Li F."/>
        </authorList>
    </citation>
    <scope>NUCLEOTIDE SEQUENCE [LARGE SCALE GENOMIC DNA]</scope>
    <source>
        <strain evidence="3 4">M0103</strain>
    </source>
</reference>
<dbReference type="Proteomes" id="UP000285908">
    <property type="component" value="Unassembled WGS sequence"/>
</dbReference>
<dbReference type="RefSeq" id="WP_127904958.1">
    <property type="nucleotide sequence ID" value="NZ_RQXX01000001.1"/>
</dbReference>
<keyword evidence="2" id="KW-1133">Transmembrane helix</keyword>
<keyword evidence="4" id="KW-1185">Reference proteome</keyword>
<dbReference type="AlphaFoldDB" id="A0A438ALU1"/>
<dbReference type="SUPFAM" id="SSF52096">
    <property type="entry name" value="ClpP/crotonase"/>
    <property type="match status" value="1"/>
</dbReference>
<gene>
    <name evidence="3" type="ORF">EKE94_02205</name>
</gene>
<keyword evidence="2" id="KW-0812">Transmembrane</keyword>
<comment type="caution">
    <text evidence="3">The sequence shown here is derived from an EMBL/GenBank/DDBJ whole genome shotgun (WGS) entry which is preliminary data.</text>
</comment>
<feature type="region of interest" description="Disordered" evidence="1">
    <location>
        <begin position="45"/>
        <end position="96"/>
    </location>
</feature>
<dbReference type="Gene3D" id="3.90.226.10">
    <property type="entry name" value="2-enoyl-CoA Hydratase, Chain A, domain 1"/>
    <property type="match status" value="1"/>
</dbReference>
<name>A0A438ALU1_9RHOB</name>
<proteinExistence type="predicted"/>
<sequence>MSPRVARRRPGGPGRVLGLILGAEIAMAGALVALDLIEGSGGLPALPFDRDAPRLDQPVRPGDQTRRYDPADRPAPRPGQDMPATPDMPDRLSMLPEDRDGTPVLRLRGQIAPGDAARFADVLDDMIDPAREVWLNSPGGSVSDALEIGRQIRAAGLSTHMGADDVCLSACPYMLAGGTTREADADAYIGVHQHYFGQNAVQPAFMAVEDIQRGQGMVMDYLDEMGIDLRLMRHALVTPPDEIYILVPEELADYDLVTGPPEGDG</sequence>
<evidence type="ECO:0000256" key="1">
    <source>
        <dbReference type="SAM" id="MobiDB-lite"/>
    </source>
</evidence>
<dbReference type="OrthoDB" id="5936191at2"/>
<evidence type="ECO:0000313" key="3">
    <source>
        <dbReference type="EMBL" id="RVV99516.1"/>
    </source>
</evidence>
<organism evidence="3 4">
    <name type="scientific">Mesobaculum littorinae</name>
    <dbReference type="NCBI Taxonomy" id="2486419"/>
    <lineage>
        <taxon>Bacteria</taxon>
        <taxon>Pseudomonadati</taxon>
        <taxon>Pseudomonadota</taxon>
        <taxon>Alphaproteobacteria</taxon>
        <taxon>Rhodobacterales</taxon>
        <taxon>Roseobacteraceae</taxon>
        <taxon>Mesobaculum</taxon>
    </lineage>
</organism>
<dbReference type="EMBL" id="RQXX01000001">
    <property type="protein sequence ID" value="RVV99516.1"/>
    <property type="molecule type" value="Genomic_DNA"/>
</dbReference>
<feature type="compositionally biased region" description="Basic and acidic residues" evidence="1">
    <location>
        <begin position="63"/>
        <end position="75"/>
    </location>
</feature>